<dbReference type="EMBL" id="QYRN01000001">
    <property type="protein sequence ID" value="RIY03695.1"/>
    <property type="molecule type" value="Genomic_DNA"/>
</dbReference>
<comment type="caution">
    <text evidence="2">The sequence shown here is derived from an EMBL/GenBank/DDBJ whole genome shotgun (WGS) entry which is preliminary data.</text>
</comment>
<keyword evidence="1" id="KW-0812">Transmembrane</keyword>
<dbReference type="RefSeq" id="WP_119538351.1">
    <property type="nucleotide sequence ID" value="NZ_QYRN01000001.1"/>
</dbReference>
<proteinExistence type="predicted"/>
<dbReference type="OrthoDB" id="9804637at2"/>
<keyword evidence="1" id="KW-1133">Transmembrane helix</keyword>
<feature type="transmembrane region" description="Helical" evidence="1">
    <location>
        <begin position="52"/>
        <end position="70"/>
    </location>
</feature>
<dbReference type="Proteomes" id="UP000265750">
    <property type="component" value="Unassembled WGS sequence"/>
</dbReference>
<evidence type="ECO:0000313" key="3">
    <source>
        <dbReference type="Proteomes" id="UP000265750"/>
    </source>
</evidence>
<organism evidence="2 3">
    <name type="scientific">Aureimonas flava</name>
    <dbReference type="NCBI Taxonomy" id="2320271"/>
    <lineage>
        <taxon>Bacteria</taxon>
        <taxon>Pseudomonadati</taxon>
        <taxon>Pseudomonadota</taxon>
        <taxon>Alphaproteobacteria</taxon>
        <taxon>Hyphomicrobiales</taxon>
        <taxon>Aurantimonadaceae</taxon>
        <taxon>Aureimonas</taxon>
    </lineage>
</organism>
<feature type="transmembrane region" description="Helical" evidence="1">
    <location>
        <begin position="6"/>
        <end position="24"/>
    </location>
</feature>
<name>A0A3A1WSJ2_9HYPH</name>
<sequence length="88" mass="9568">MGILTAVAIYFVIWWTVLFVVLPIRMRSQADEGEIVLGTTHSAPARFSLGKVALYNTLVSTAVFAVFYLVTEVWGIGPGSFPHIVPGT</sequence>
<gene>
    <name evidence="2" type="ORF">D3218_02855</name>
</gene>
<dbReference type="InterPro" id="IPR009935">
    <property type="entry name" value="DUF1467"/>
</dbReference>
<dbReference type="AlphaFoldDB" id="A0A3A1WSJ2"/>
<evidence type="ECO:0000256" key="1">
    <source>
        <dbReference type="SAM" id="Phobius"/>
    </source>
</evidence>
<reference evidence="3" key="1">
    <citation type="submission" date="2018-09" db="EMBL/GenBank/DDBJ databases">
        <authorList>
            <person name="Tuo L."/>
        </authorList>
    </citation>
    <scope>NUCLEOTIDE SEQUENCE [LARGE SCALE GENOMIC DNA]</scope>
    <source>
        <strain evidence="3">M2BS4Y-1</strain>
    </source>
</reference>
<dbReference type="Pfam" id="PF07330">
    <property type="entry name" value="DUF1467"/>
    <property type="match status" value="1"/>
</dbReference>
<keyword evidence="1" id="KW-0472">Membrane</keyword>
<accession>A0A3A1WSJ2</accession>
<evidence type="ECO:0000313" key="2">
    <source>
        <dbReference type="EMBL" id="RIY03695.1"/>
    </source>
</evidence>
<protein>
    <submittedName>
        <fullName evidence="2">DUF1467 family protein</fullName>
    </submittedName>
</protein>
<keyword evidence="3" id="KW-1185">Reference proteome</keyword>